<proteinExistence type="predicted"/>
<evidence type="ECO:0000313" key="2">
    <source>
        <dbReference type="Proteomes" id="UP000282515"/>
    </source>
</evidence>
<dbReference type="AlphaFoldDB" id="A0A3L8PL96"/>
<sequence>MTLRTGLHVALNSTGNGTSPRGGRLAQGGMLARGGPGVLNVRTGVLFDDGTPVVSGTGTWRLSIRAFTAVASYTLANGPVVFSNDGAVGDVEIDPAPGSGSRIDIVWALQPLVAADGGSGDSVQPVFGVASSDPSGSPTPPLDQLPAGAVELSRAMISAGMTSSSDAVWTTPQWTVANGGVIPLGEGKYGVWDGAAWKVLAEYSSGPITASSWATLLRSPEWFHVGDMVSARGTIRRTDMPWAPGHQIQLGALHQWPIRQ</sequence>
<organism evidence="1 2">
    <name type="scientific">Aeromicrobium phragmitis</name>
    <dbReference type="NCBI Taxonomy" id="2478914"/>
    <lineage>
        <taxon>Bacteria</taxon>
        <taxon>Bacillati</taxon>
        <taxon>Actinomycetota</taxon>
        <taxon>Actinomycetes</taxon>
        <taxon>Propionibacteriales</taxon>
        <taxon>Nocardioidaceae</taxon>
        <taxon>Aeromicrobium</taxon>
    </lineage>
</organism>
<comment type="caution">
    <text evidence="1">The sequence shown here is derived from an EMBL/GenBank/DDBJ whole genome shotgun (WGS) entry which is preliminary data.</text>
</comment>
<dbReference type="OrthoDB" id="5193571at2"/>
<dbReference type="Proteomes" id="UP000282515">
    <property type="component" value="Unassembled WGS sequence"/>
</dbReference>
<keyword evidence="2" id="KW-1185">Reference proteome</keyword>
<accession>A0A3L8PL96</accession>
<dbReference type="RefSeq" id="WP_121795338.1">
    <property type="nucleotide sequence ID" value="NZ_RDBF01000013.1"/>
</dbReference>
<evidence type="ECO:0008006" key="3">
    <source>
        <dbReference type="Google" id="ProtNLM"/>
    </source>
</evidence>
<gene>
    <name evidence="1" type="ORF">D9V41_14730</name>
</gene>
<protein>
    <recommendedName>
        <fullName evidence="3">Minor tail protein</fullName>
    </recommendedName>
</protein>
<reference evidence="1 2" key="1">
    <citation type="submission" date="2018-10" db="EMBL/GenBank/DDBJ databases">
        <title>Aeromicrobium sp. 9W16Y-2 whole genome shotgun sequence.</title>
        <authorList>
            <person name="Li F."/>
        </authorList>
    </citation>
    <scope>NUCLEOTIDE SEQUENCE [LARGE SCALE GENOMIC DNA]</scope>
    <source>
        <strain evidence="1 2">9W16Y-2</strain>
    </source>
</reference>
<name>A0A3L8PL96_9ACTN</name>
<dbReference type="EMBL" id="RDBF01000013">
    <property type="protein sequence ID" value="RLV54842.1"/>
    <property type="molecule type" value="Genomic_DNA"/>
</dbReference>
<evidence type="ECO:0000313" key="1">
    <source>
        <dbReference type="EMBL" id="RLV54842.1"/>
    </source>
</evidence>